<dbReference type="EMBL" id="SPUM01000036">
    <property type="protein sequence ID" value="TFW33822.1"/>
    <property type="molecule type" value="Genomic_DNA"/>
</dbReference>
<dbReference type="Pfam" id="PF22752">
    <property type="entry name" value="DUF488-N3i"/>
    <property type="match status" value="1"/>
</dbReference>
<protein>
    <submittedName>
        <fullName evidence="1">DUF488 family protein</fullName>
    </submittedName>
</protein>
<dbReference type="PANTHER" id="PTHR36849:SF1">
    <property type="entry name" value="CYTOPLASMIC PROTEIN"/>
    <property type="match status" value="1"/>
</dbReference>
<sequence>MKHAIDIQRIYEHADDAAHAHFLVDRLWPRGIRKESVKLDGWLKEVAPSNELREWFGHDPERWGEFRRRYEHELDANPAAWQSIMDAAKDKPVTLLYGARDTEHNQAVVLRDYLMRKLRHQREQVRSVH</sequence>
<dbReference type="RefSeq" id="WP_135188788.1">
    <property type="nucleotide sequence ID" value="NZ_SPUM01000036.1"/>
</dbReference>
<evidence type="ECO:0000313" key="1">
    <source>
        <dbReference type="EMBL" id="TFW33822.1"/>
    </source>
</evidence>
<dbReference type="InterPro" id="IPR052552">
    <property type="entry name" value="YeaO-like"/>
</dbReference>
<dbReference type="Proteomes" id="UP000297258">
    <property type="component" value="Unassembled WGS sequence"/>
</dbReference>
<dbReference type="PANTHER" id="PTHR36849">
    <property type="entry name" value="CYTOPLASMIC PROTEIN-RELATED"/>
    <property type="match status" value="1"/>
</dbReference>
<dbReference type="OrthoDB" id="9790745at2"/>
<accession>A0A4Y9T6X8</accession>
<organism evidence="1 2">
    <name type="scientific">Massilia horti</name>
    <dbReference type="NCBI Taxonomy" id="2562153"/>
    <lineage>
        <taxon>Bacteria</taxon>
        <taxon>Pseudomonadati</taxon>
        <taxon>Pseudomonadota</taxon>
        <taxon>Betaproteobacteria</taxon>
        <taxon>Burkholderiales</taxon>
        <taxon>Oxalobacteraceae</taxon>
        <taxon>Telluria group</taxon>
        <taxon>Massilia</taxon>
    </lineage>
</organism>
<reference evidence="1 2" key="1">
    <citation type="submission" date="2019-03" db="EMBL/GenBank/DDBJ databases">
        <title>Draft genome of Massilia hortus sp. nov., a novel bacterial species of the Oxalobacteraceae family.</title>
        <authorList>
            <person name="Peta V."/>
            <person name="Raths R."/>
            <person name="Bucking H."/>
        </authorList>
    </citation>
    <scope>NUCLEOTIDE SEQUENCE [LARGE SCALE GENOMIC DNA]</scope>
    <source>
        <strain evidence="1 2">ONC3</strain>
    </source>
</reference>
<gene>
    <name evidence="1" type="ORF">E4O92_05710</name>
</gene>
<evidence type="ECO:0000313" key="2">
    <source>
        <dbReference type="Proteomes" id="UP000297258"/>
    </source>
</evidence>
<proteinExistence type="predicted"/>
<keyword evidence="2" id="KW-1185">Reference proteome</keyword>
<name>A0A4Y9T6X8_9BURK</name>
<dbReference type="AlphaFoldDB" id="A0A4Y9T6X8"/>
<comment type="caution">
    <text evidence="1">The sequence shown here is derived from an EMBL/GenBank/DDBJ whole genome shotgun (WGS) entry which is preliminary data.</text>
</comment>